<comment type="subcellular location">
    <subcellularLocation>
        <location evidence="1">Cell membrane</location>
        <topology evidence="1">Multi-pass membrane protein</topology>
    </subcellularLocation>
</comment>
<keyword evidence="4 7" id="KW-0812">Transmembrane</keyword>
<dbReference type="EMBL" id="LAYJ01000134">
    <property type="protein sequence ID" value="KKI49362.1"/>
    <property type="molecule type" value="Genomic_DNA"/>
</dbReference>
<name>A0A0M2NG01_9FIRM</name>
<feature type="transmembrane region" description="Helical" evidence="7">
    <location>
        <begin position="12"/>
        <end position="31"/>
    </location>
</feature>
<evidence type="ECO:0000256" key="3">
    <source>
        <dbReference type="ARBA" id="ARBA00022475"/>
    </source>
</evidence>
<dbReference type="InterPro" id="IPR020846">
    <property type="entry name" value="MFS_dom"/>
</dbReference>
<feature type="transmembrane region" description="Helical" evidence="7">
    <location>
        <begin position="290"/>
        <end position="309"/>
    </location>
</feature>
<evidence type="ECO:0000256" key="7">
    <source>
        <dbReference type="SAM" id="Phobius"/>
    </source>
</evidence>
<dbReference type="Pfam" id="PF07690">
    <property type="entry name" value="MFS_1"/>
    <property type="match status" value="1"/>
</dbReference>
<reference evidence="9 10" key="1">
    <citation type="submission" date="2015-04" db="EMBL/GenBank/DDBJ databases">
        <title>Draft genome sequence of bacteremic isolate Catabacter hongkongensis type strain HKU16T.</title>
        <authorList>
            <person name="Lau S.K."/>
            <person name="Teng J.L."/>
            <person name="Huang Y."/>
            <person name="Curreem S.O."/>
            <person name="Tsui S.K."/>
            <person name="Woo P.C."/>
        </authorList>
    </citation>
    <scope>NUCLEOTIDE SEQUENCE [LARGE SCALE GENOMIC DNA]</scope>
    <source>
        <strain evidence="9 10">HKU16</strain>
    </source>
</reference>
<gene>
    <name evidence="9" type="ORF">CHK_3214</name>
</gene>
<dbReference type="GO" id="GO:0005886">
    <property type="term" value="C:plasma membrane"/>
    <property type="evidence" value="ECO:0007669"/>
    <property type="project" value="UniProtKB-SubCell"/>
</dbReference>
<dbReference type="SUPFAM" id="SSF103473">
    <property type="entry name" value="MFS general substrate transporter"/>
    <property type="match status" value="1"/>
</dbReference>
<keyword evidence="10" id="KW-1185">Reference proteome</keyword>
<evidence type="ECO:0000256" key="2">
    <source>
        <dbReference type="ARBA" id="ARBA00022448"/>
    </source>
</evidence>
<feature type="transmembrane region" description="Helical" evidence="7">
    <location>
        <begin position="164"/>
        <end position="185"/>
    </location>
</feature>
<keyword evidence="2" id="KW-0813">Transport</keyword>
<evidence type="ECO:0000256" key="4">
    <source>
        <dbReference type="ARBA" id="ARBA00022692"/>
    </source>
</evidence>
<feature type="transmembrane region" description="Helical" evidence="7">
    <location>
        <begin position="256"/>
        <end position="278"/>
    </location>
</feature>
<accession>A0A0M2NG01</accession>
<keyword evidence="6 7" id="KW-0472">Membrane</keyword>
<feature type="domain" description="Major facilitator superfamily (MFS) profile" evidence="8">
    <location>
        <begin position="9"/>
        <end position="405"/>
    </location>
</feature>
<dbReference type="GO" id="GO:0022857">
    <property type="term" value="F:transmembrane transporter activity"/>
    <property type="evidence" value="ECO:0007669"/>
    <property type="project" value="InterPro"/>
</dbReference>
<dbReference type="PATRIC" id="fig|270498.16.peg.2464"/>
<dbReference type="CDD" id="cd06173">
    <property type="entry name" value="MFS_MefA_like"/>
    <property type="match status" value="1"/>
</dbReference>
<keyword evidence="3" id="KW-1003">Cell membrane</keyword>
<protein>
    <submittedName>
        <fullName evidence="9">Putative ABC transporter, permease protein</fullName>
    </submittedName>
</protein>
<comment type="caution">
    <text evidence="9">The sequence shown here is derived from an EMBL/GenBank/DDBJ whole genome shotgun (WGS) entry which is preliminary data.</text>
</comment>
<evidence type="ECO:0000259" key="8">
    <source>
        <dbReference type="PROSITE" id="PS50850"/>
    </source>
</evidence>
<dbReference type="InterPro" id="IPR011701">
    <property type="entry name" value="MFS"/>
</dbReference>
<dbReference type="OrthoDB" id="9763297at2"/>
<dbReference type="PANTHER" id="PTHR43266">
    <property type="entry name" value="MACROLIDE-EFFLUX PROTEIN"/>
    <property type="match status" value="1"/>
</dbReference>
<organism evidence="9 10">
    <name type="scientific">Christensenella hongkongensis</name>
    <dbReference type="NCBI Taxonomy" id="270498"/>
    <lineage>
        <taxon>Bacteria</taxon>
        <taxon>Bacillati</taxon>
        <taxon>Bacillota</taxon>
        <taxon>Clostridia</taxon>
        <taxon>Christensenellales</taxon>
        <taxon>Christensenellaceae</taxon>
        <taxon>Christensenella</taxon>
    </lineage>
</organism>
<feature type="transmembrane region" description="Helical" evidence="7">
    <location>
        <begin position="223"/>
        <end position="250"/>
    </location>
</feature>
<dbReference type="Gene3D" id="1.20.1250.20">
    <property type="entry name" value="MFS general substrate transporter like domains"/>
    <property type="match status" value="1"/>
</dbReference>
<dbReference type="AlphaFoldDB" id="A0A0M2NG01"/>
<dbReference type="PROSITE" id="PS50850">
    <property type="entry name" value="MFS"/>
    <property type="match status" value="1"/>
</dbReference>
<evidence type="ECO:0000256" key="1">
    <source>
        <dbReference type="ARBA" id="ARBA00004651"/>
    </source>
</evidence>
<feature type="transmembrane region" description="Helical" evidence="7">
    <location>
        <begin position="352"/>
        <end position="374"/>
    </location>
</feature>
<feature type="transmembrane region" description="Helical" evidence="7">
    <location>
        <begin position="380"/>
        <end position="400"/>
    </location>
</feature>
<evidence type="ECO:0000313" key="9">
    <source>
        <dbReference type="EMBL" id="KKI49362.1"/>
    </source>
</evidence>
<dbReference type="STRING" id="270498.CHK_3214"/>
<feature type="transmembrane region" description="Helical" evidence="7">
    <location>
        <begin position="315"/>
        <end position="340"/>
    </location>
</feature>
<sequence>MGYKLFNRDFTIMIVGQIMSLFGNAVMRFALSLYVLDQTGSSSVFGMILAISMIPMVVGAPFGGILADRVSRKWIMVALDYITALTIGIFGILIQAGGITVVAVLMFVLMIIQSFYQPAVQASVPLLAQGENLVRANGMVIQVNALANLLGPIIGGFLYGFFGLWPILIVGFGCFFASATMELFLHIPFVRRERKQGIFKMIKSDAGSAMRFLLHENPSMLKLLLLTAALNLFMAAMFTVGLPYLVRIFLGLSSQLYGFVEGAMAVGSIMGGLLAGAVTKKVRFSGSSKFLFGATLCLAPLGLAVMGNGTPFASYGVILVTVVVCLCCTTLFTVIAQTFIQKVTPNEMLGKVMAFVTMFCTCAYPLGQAMYGFLFGIDGLNPAVVVGVAGIASLLIAFAARRTLKRFSEKQPVMPKAKEIMDS</sequence>
<evidence type="ECO:0000256" key="5">
    <source>
        <dbReference type="ARBA" id="ARBA00022989"/>
    </source>
</evidence>
<proteinExistence type="predicted"/>
<dbReference type="Proteomes" id="UP000034076">
    <property type="component" value="Unassembled WGS sequence"/>
</dbReference>
<dbReference type="InterPro" id="IPR036259">
    <property type="entry name" value="MFS_trans_sf"/>
</dbReference>
<feature type="transmembrane region" description="Helical" evidence="7">
    <location>
        <begin position="43"/>
        <end position="67"/>
    </location>
</feature>
<keyword evidence="5 7" id="KW-1133">Transmembrane helix</keyword>
<evidence type="ECO:0000313" key="10">
    <source>
        <dbReference type="Proteomes" id="UP000034076"/>
    </source>
</evidence>
<feature type="transmembrane region" description="Helical" evidence="7">
    <location>
        <begin position="136"/>
        <end position="158"/>
    </location>
</feature>
<dbReference type="RefSeq" id="WP_046444963.1">
    <property type="nucleotide sequence ID" value="NZ_CAUERS010000204.1"/>
</dbReference>
<dbReference type="PANTHER" id="PTHR43266:SF9">
    <property type="entry name" value="PERMEASE, MAJOR FACILITATOR SUPERFAMILY-RELATED"/>
    <property type="match status" value="1"/>
</dbReference>
<evidence type="ECO:0000256" key="6">
    <source>
        <dbReference type="ARBA" id="ARBA00023136"/>
    </source>
</evidence>